<dbReference type="InParanoid" id="E9GFP6"/>
<dbReference type="Proteomes" id="UP000000305">
    <property type="component" value="Unassembled WGS sequence"/>
</dbReference>
<dbReference type="EMBL" id="GL732542">
    <property type="protein sequence ID" value="EFX81672.1"/>
    <property type="molecule type" value="Genomic_DNA"/>
</dbReference>
<evidence type="ECO:0000256" key="2">
    <source>
        <dbReference type="SAM" id="SignalP"/>
    </source>
</evidence>
<evidence type="ECO:0000313" key="3">
    <source>
        <dbReference type="EMBL" id="EFX81672.1"/>
    </source>
</evidence>
<dbReference type="AlphaFoldDB" id="E9GFP6"/>
<sequence>MSRRSQLVTMICILVVVCAIAESLPGSKNGVAPAINAIPEGFTAALVAGLSTQNGRVKRPNGGVGKPNHAVPVVAEVGSLSPGGAHGEGEEVGRSSASRVAGISSAQNGGVGTGSGTGTAQLNLFTGQAGATGQGSGSSVGK</sequence>
<accession>E9GFP6</accession>
<dbReference type="KEGG" id="dpx:DAPPUDRAFT_317342"/>
<evidence type="ECO:0000313" key="4">
    <source>
        <dbReference type="Proteomes" id="UP000000305"/>
    </source>
</evidence>
<dbReference type="HOGENOM" id="CLU_1817714_0_0_1"/>
<feature type="region of interest" description="Disordered" evidence="1">
    <location>
        <begin position="78"/>
        <end position="121"/>
    </location>
</feature>
<keyword evidence="2" id="KW-0732">Signal</keyword>
<keyword evidence="4" id="KW-1185">Reference proteome</keyword>
<feature type="chain" id="PRO_5003241181" evidence="2">
    <location>
        <begin position="22"/>
        <end position="142"/>
    </location>
</feature>
<dbReference type="OrthoDB" id="10486304at2759"/>
<evidence type="ECO:0000256" key="1">
    <source>
        <dbReference type="SAM" id="MobiDB-lite"/>
    </source>
</evidence>
<name>E9GFP6_DAPPU</name>
<dbReference type="PANTHER" id="PTHR35388">
    <property type="match status" value="1"/>
</dbReference>
<dbReference type="PANTHER" id="PTHR35388:SF2">
    <property type="entry name" value="SURP MOTIF DOMAIN-CONTAINING PROTEIN"/>
    <property type="match status" value="1"/>
</dbReference>
<protein>
    <submittedName>
        <fullName evidence="3">Uncharacterized protein</fullName>
    </submittedName>
</protein>
<reference evidence="3 4" key="1">
    <citation type="journal article" date="2011" name="Science">
        <title>The ecoresponsive genome of Daphnia pulex.</title>
        <authorList>
            <person name="Colbourne J.K."/>
            <person name="Pfrender M.E."/>
            <person name="Gilbert D."/>
            <person name="Thomas W.K."/>
            <person name="Tucker A."/>
            <person name="Oakley T.H."/>
            <person name="Tokishita S."/>
            <person name="Aerts A."/>
            <person name="Arnold G.J."/>
            <person name="Basu M.K."/>
            <person name="Bauer D.J."/>
            <person name="Caceres C.E."/>
            <person name="Carmel L."/>
            <person name="Casola C."/>
            <person name="Choi J.H."/>
            <person name="Detter J.C."/>
            <person name="Dong Q."/>
            <person name="Dusheyko S."/>
            <person name="Eads B.D."/>
            <person name="Frohlich T."/>
            <person name="Geiler-Samerotte K.A."/>
            <person name="Gerlach D."/>
            <person name="Hatcher P."/>
            <person name="Jogdeo S."/>
            <person name="Krijgsveld J."/>
            <person name="Kriventseva E.V."/>
            <person name="Kultz D."/>
            <person name="Laforsch C."/>
            <person name="Lindquist E."/>
            <person name="Lopez J."/>
            <person name="Manak J.R."/>
            <person name="Muller J."/>
            <person name="Pangilinan J."/>
            <person name="Patwardhan R.P."/>
            <person name="Pitluck S."/>
            <person name="Pritham E.J."/>
            <person name="Rechtsteiner A."/>
            <person name="Rho M."/>
            <person name="Rogozin I.B."/>
            <person name="Sakarya O."/>
            <person name="Salamov A."/>
            <person name="Schaack S."/>
            <person name="Shapiro H."/>
            <person name="Shiga Y."/>
            <person name="Skalitzky C."/>
            <person name="Smith Z."/>
            <person name="Souvorov A."/>
            <person name="Sung W."/>
            <person name="Tang Z."/>
            <person name="Tsuchiya D."/>
            <person name="Tu H."/>
            <person name="Vos H."/>
            <person name="Wang M."/>
            <person name="Wolf Y.I."/>
            <person name="Yamagata H."/>
            <person name="Yamada T."/>
            <person name="Ye Y."/>
            <person name="Shaw J.R."/>
            <person name="Andrews J."/>
            <person name="Crease T.J."/>
            <person name="Tang H."/>
            <person name="Lucas S.M."/>
            <person name="Robertson H.M."/>
            <person name="Bork P."/>
            <person name="Koonin E.V."/>
            <person name="Zdobnov E.M."/>
            <person name="Grigoriev I.V."/>
            <person name="Lynch M."/>
            <person name="Boore J.L."/>
        </authorList>
    </citation>
    <scope>NUCLEOTIDE SEQUENCE [LARGE SCALE GENOMIC DNA]</scope>
</reference>
<proteinExistence type="predicted"/>
<gene>
    <name evidence="3" type="ORF">DAPPUDRAFT_317342</name>
</gene>
<organism evidence="3 4">
    <name type="scientific">Daphnia pulex</name>
    <name type="common">Water flea</name>
    <dbReference type="NCBI Taxonomy" id="6669"/>
    <lineage>
        <taxon>Eukaryota</taxon>
        <taxon>Metazoa</taxon>
        <taxon>Ecdysozoa</taxon>
        <taxon>Arthropoda</taxon>
        <taxon>Crustacea</taxon>
        <taxon>Branchiopoda</taxon>
        <taxon>Diplostraca</taxon>
        <taxon>Cladocera</taxon>
        <taxon>Anomopoda</taxon>
        <taxon>Daphniidae</taxon>
        <taxon>Daphnia</taxon>
    </lineage>
</organism>
<feature type="signal peptide" evidence="2">
    <location>
        <begin position="1"/>
        <end position="21"/>
    </location>
</feature>